<organism evidence="9 10">
    <name type="scientific">Rhizopus delemar (strain RA 99-880 / ATCC MYA-4621 / FGSC 9543 / NRRL 43880)</name>
    <name type="common">Mucormycosis agent</name>
    <name type="synonym">Rhizopus arrhizus var. delemar</name>
    <dbReference type="NCBI Taxonomy" id="246409"/>
    <lineage>
        <taxon>Eukaryota</taxon>
        <taxon>Fungi</taxon>
        <taxon>Fungi incertae sedis</taxon>
        <taxon>Mucoromycota</taxon>
        <taxon>Mucoromycotina</taxon>
        <taxon>Mucoromycetes</taxon>
        <taxon>Mucorales</taxon>
        <taxon>Mucorineae</taxon>
        <taxon>Rhizopodaceae</taxon>
        <taxon>Rhizopus</taxon>
    </lineage>
</organism>
<dbReference type="Proteomes" id="UP000009138">
    <property type="component" value="Unassembled WGS sequence"/>
</dbReference>
<name>I1BSG4_RHIO9</name>
<dbReference type="STRING" id="246409.I1BSG4"/>
<dbReference type="GeneID" id="93610820"/>
<dbReference type="PANTHER" id="PTHR21711">
    <property type="entry name" value="MITOCHONDRIAL INNER MEMBRANE PROTEASE"/>
    <property type="match status" value="1"/>
</dbReference>
<dbReference type="InterPro" id="IPR019165">
    <property type="entry name" value="Peptidase_M76_ATP23"/>
</dbReference>
<dbReference type="EC" id="3.4.24.-" evidence="8"/>
<keyword evidence="8" id="KW-0999">Mitochondrion inner membrane</keyword>
<evidence type="ECO:0000256" key="4">
    <source>
        <dbReference type="ARBA" id="ARBA00022670"/>
    </source>
</evidence>
<dbReference type="FunCoup" id="I1BSG4">
    <property type="interactions" value="494"/>
</dbReference>
<evidence type="ECO:0000313" key="9">
    <source>
        <dbReference type="EMBL" id="EIE79144.1"/>
    </source>
</evidence>
<keyword evidence="4 8" id="KW-0645">Protease</keyword>
<keyword evidence="5 8" id="KW-0479">Metal-binding</keyword>
<evidence type="ECO:0000313" key="10">
    <source>
        <dbReference type="Proteomes" id="UP000009138"/>
    </source>
</evidence>
<evidence type="ECO:0000256" key="3">
    <source>
        <dbReference type="ARBA" id="ARBA00014615"/>
    </source>
</evidence>
<keyword evidence="10" id="KW-1185">Reference proteome</keyword>
<dbReference type="OMA" id="EAHQNCV"/>
<dbReference type="EMBL" id="CH476733">
    <property type="protein sequence ID" value="EIE79144.1"/>
    <property type="molecule type" value="Genomic_DNA"/>
</dbReference>
<dbReference type="GO" id="GO:0005743">
    <property type="term" value="C:mitochondrial inner membrane"/>
    <property type="evidence" value="ECO:0007669"/>
    <property type="project" value="UniProtKB-SubCell"/>
</dbReference>
<evidence type="ECO:0000256" key="6">
    <source>
        <dbReference type="ARBA" id="ARBA00022801"/>
    </source>
</evidence>
<keyword evidence="6 8" id="KW-0378">Hydrolase</keyword>
<comment type="function">
    <text evidence="8">Has a dual role in the assembly of mitochondrial ATPase.</text>
</comment>
<dbReference type="VEuPathDB" id="FungiDB:RO3G_03849"/>
<sequence length="168" mass="19581">MTEQEKNEFKKKLDNELEEYQCKTCEVWKENLIKNSPPVRFMIDELRKINKEVTKDDFACVPCDATRAGGFSPEGIILCQNRLPTKGMQETTMVHEMVHLYDNTKFKVDWTDLKHQACSEQHQACVKRRAILSVEQNPNCHSKEEAERAVLSVFDSCFADTRPFDEIY</sequence>
<evidence type="ECO:0000256" key="8">
    <source>
        <dbReference type="RuleBase" id="RU364057"/>
    </source>
</evidence>
<keyword evidence="8" id="KW-0496">Mitochondrion</keyword>
<evidence type="ECO:0000256" key="7">
    <source>
        <dbReference type="ARBA" id="ARBA00023049"/>
    </source>
</evidence>
<comment type="subcellular location">
    <subcellularLocation>
        <location evidence="1 8">Mitochondrion inner membrane</location>
        <topology evidence="1 8">Peripheral membrane protein</topology>
        <orientation evidence="1 8">Intermembrane side</orientation>
    </subcellularLocation>
</comment>
<evidence type="ECO:0000256" key="1">
    <source>
        <dbReference type="ARBA" id="ARBA00004137"/>
    </source>
</evidence>
<dbReference type="Pfam" id="PF09768">
    <property type="entry name" value="Peptidase_M76"/>
    <property type="match status" value="1"/>
</dbReference>
<protein>
    <recommendedName>
        <fullName evidence="3 8">Mitochondrial inner membrane protease ATP23</fullName>
        <ecNumber evidence="8">3.4.24.-</ecNumber>
    </recommendedName>
</protein>
<gene>
    <name evidence="9" type="ORF">RO3G_03849</name>
</gene>
<dbReference type="OrthoDB" id="285308at2759"/>
<dbReference type="PANTHER" id="PTHR21711:SF0">
    <property type="entry name" value="MITOCHONDRIAL INNER MEMBRANE PROTEASE ATP23 HOMOLOG"/>
    <property type="match status" value="1"/>
</dbReference>
<evidence type="ECO:0000256" key="5">
    <source>
        <dbReference type="ARBA" id="ARBA00022723"/>
    </source>
</evidence>
<dbReference type="AlphaFoldDB" id="I1BSG4"/>
<dbReference type="eggNOG" id="KOG3314">
    <property type="taxonomic scope" value="Eukaryota"/>
</dbReference>
<accession>I1BSG4</accession>
<dbReference type="GO" id="GO:0046872">
    <property type="term" value="F:metal ion binding"/>
    <property type="evidence" value="ECO:0007669"/>
    <property type="project" value="UniProtKB-KW"/>
</dbReference>
<comment type="similarity">
    <text evidence="2 8">Belongs to the peptidase M76 family.</text>
</comment>
<evidence type="ECO:0000256" key="2">
    <source>
        <dbReference type="ARBA" id="ARBA00009915"/>
    </source>
</evidence>
<dbReference type="RefSeq" id="XP_067514540.1">
    <property type="nucleotide sequence ID" value="XM_067658439.1"/>
</dbReference>
<dbReference type="GO" id="GO:0033615">
    <property type="term" value="P:mitochondrial proton-transporting ATP synthase complex assembly"/>
    <property type="evidence" value="ECO:0007669"/>
    <property type="project" value="TreeGrafter"/>
</dbReference>
<reference evidence="9 10" key="1">
    <citation type="journal article" date="2009" name="PLoS Genet.">
        <title>Genomic analysis of the basal lineage fungus Rhizopus oryzae reveals a whole-genome duplication.</title>
        <authorList>
            <person name="Ma L.-J."/>
            <person name="Ibrahim A.S."/>
            <person name="Skory C."/>
            <person name="Grabherr M.G."/>
            <person name="Burger G."/>
            <person name="Butler M."/>
            <person name="Elias M."/>
            <person name="Idnurm A."/>
            <person name="Lang B.F."/>
            <person name="Sone T."/>
            <person name="Abe A."/>
            <person name="Calvo S.E."/>
            <person name="Corrochano L.M."/>
            <person name="Engels R."/>
            <person name="Fu J."/>
            <person name="Hansberg W."/>
            <person name="Kim J.-M."/>
            <person name="Kodira C.D."/>
            <person name="Koehrsen M.J."/>
            <person name="Liu B."/>
            <person name="Miranda-Saavedra D."/>
            <person name="O'Leary S."/>
            <person name="Ortiz-Castellanos L."/>
            <person name="Poulter R."/>
            <person name="Rodriguez-Romero J."/>
            <person name="Ruiz-Herrera J."/>
            <person name="Shen Y.-Q."/>
            <person name="Zeng Q."/>
            <person name="Galagan J."/>
            <person name="Birren B.W."/>
            <person name="Cuomo C.A."/>
            <person name="Wickes B.L."/>
        </authorList>
    </citation>
    <scope>NUCLEOTIDE SEQUENCE [LARGE SCALE GENOMIC DNA]</scope>
    <source>
        <strain evidence="10">RA 99-880 / ATCC MYA-4621 / FGSC 9543 / NRRL 43880</strain>
    </source>
</reference>
<dbReference type="InParanoid" id="I1BSG4"/>
<dbReference type="GO" id="GO:0004222">
    <property type="term" value="F:metalloendopeptidase activity"/>
    <property type="evidence" value="ECO:0007669"/>
    <property type="project" value="InterPro"/>
</dbReference>
<proteinExistence type="inferred from homology"/>
<keyword evidence="7 8" id="KW-0482">Metalloprotease</keyword>
<keyword evidence="8" id="KW-0472">Membrane</keyword>
<dbReference type="GO" id="GO:0034982">
    <property type="term" value="P:mitochondrial protein processing"/>
    <property type="evidence" value="ECO:0007669"/>
    <property type="project" value="TreeGrafter"/>
</dbReference>